<reference evidence="1" key="1">
    <citation type="submission" date="2023-04" db="EMBL/GenBank/DDBJ databases">
        <authorList>
            <person name="Vijverberg K."/>
            <person name="Xiong W."/>
            <person name="Schranz E."/>
        </authorList>
    </citation>
    <scope>NUCLEOTIDE SEQUENCE</scope>
</reference>
<gene>
    <name evidence="1" type="ORF">LSALG_LOCUS20318</name>
</gene>
<dbReference type="Proteomes" id="UP001177003">
    <property type="component" value="Chromosome 4"/>
</dbReference>
<name>A0AA36E376_LACSI</name>
<keyword evidence="2" id="KW-1185">Reference proteome</keyword>
<dbReference type="AlphaFoldDB" id="A0AA36E376"/>
<evidence type="ECO:0000313" key="2">
    <source>
        <dbReference type="Proteomes" id="UP001177003"/>
    </source>
</evidence>
<protein>
    <submittedName>
        <fullName evidence="1">Uncharacterized protein</fullName>
    </submittedName>
</protein>
<proteinExistence type="predicted"/>
<organism evidence="1 2">
    <name type="scientific">Lactuca saligna</name>
    <name type="common">Willowleaf lettuce</name>
    <dbReference type="NCBI Taxonomy" id="75948"/>
    <lineage>
        <taxon>Eukaryota</taxon>
        <taxon>Viridiplantae</taxon>
        <taxon>Streptophyta</taxon>
        <taxon>Embryophyta</taxon>
        <taxon>Tracheophyta</taxon>
        <taxon>Spermatophyta</taxon>
        <taxon>Magnoliopsida</taxon>
        <taxon>eudicotyledons</taxon>
        <taxon>Gunneridae</taxon>
        <taxon>Pentapetalae</taxon>
        <taxon>asterids</taxon>
        <taxon>campanulids</taxon>
        <taxon>Asterales</taxon>
        <taxon>Asteraceae</taxon>
        <taxon>Cichorioideae</taxon>
        <taxon>Cichorieae</taxon>
        <taxon>Lactucinae</taxon>
        <taxon>Lactuca</taxon>
    </lineage>
</organism>
<dbReference type="EMBL" id="OX465080">
    <property type="protein sequence ID" value="CAI9280573.1"/>
    <property type="molecule type" value="Genomic_DNA"/>
</dbReference>
<sequence length="162" mass="18542">MPCHLCPPQPPTVLLHEPFPSINESPPLASHRHPTLHPRHITPHVPLLSTSHPHPLICHPLPLLLLNRPPPALIPKPGTQWSLVQKLGFLSPGIELISLNLYIMVSLMRYLHQVDTIKFDESAYVMHSDWLKDPTWKLVDFEFVRFLCVFSLIDPEQLAFRS</sequence>
<accession>A0AA36E376</accession>
<evidence type="ECO:0000313" key="1">
    <source>
        <dbReference type="EMBL" id="CAI9280573.1"/>
    </source>
</evidence>